<feature type="compositionally biased region" description="Low complexity" evidence="1">
    <location>
        <begin position="28"/>
        <end position="38"/>
    </location>
</feature>
<dbReference type="Proteomes" id="UP000030745">
    <property type="component" value="Unassembled WGS sequence"/>
</dbReference>
<dbReference type="OrthoDB" id="77387at2759"/>
<keyword evidence="5" id="KW-1185">Reference proteome</keyword>
<keyword evidence="2" id="KW-0812">Transmembrane</keyword>
<evidence type="ECO:0000256" key="1">
    <source>
        <dbReference type="SAM" id="MobiDB-lite"/>
    </source>
</evidence>
<protein>
    <submittedName>
        <fullName evidence="4">Uncharacterized protein</fullName>
    </submittedName>
</protein>
<dbReference type="EMBL" id="KK583191">
    <property type="protein sequence ID" value="KDO34095.1"/>
    <property type="molecule type" value="Genomic_DNA"/>
</dbReference>
<proteinExistence type="predicted"/>
<reference evidence="4 5" key="1">
    <citation type="journal article" date="2013" name="PLoS Genet.">
        <title>Distinctive expansion of potential virulence genes in the genome of the oomycete fish pathogen Saprolegnia parasitica.</title>
        <authorList>
            <person name="Jiang R.H."/>
            <person name="de Bruijn I."/>
            <person name="Haas B.J."/>
            <person name="Belmonte R."/>
            <person name="Lobach L."/>
            <person name="Christie J."/>
            <person name="van den Ackerveken G."/>
            <person name="Bottin A."/>
            <person name="Bulone V."/>
            <person name="Diaz-Moreno S.M."/>
            <person name="Dumas B."/>
            <person name="Fan L."/>
            <person name="Gaulin E."/>
            <person name="Govers F."/>
            <person name="Grenville-Briggs L.J."/>
            <person name="Horner N.R."/>
            <person name="Levin J.Z."/>
            <person name="Mammella M."/>
            <person name="Meijer H.J."/>
            <person name="Morris P."/>
            <person name="Nusbaum C."/>
            <person name="Oome S."/>
            <person name="Phillips A.J."/>
            <person name="van Rooyen D."/>
            <person name="Rzeszutek E."/>
            <person name="Saraiva M."/>
            <person name="Secombes C.J."/>
            <person name="Seidl M.F."/>
            <person name="Snel B."/>
            <person name="Stassen J.H."/>
            <person name="Sykes S."/>
            <person name="Tripathy S."/>
            <person name="van den Berg H."/>
            <person name="Vega-Arreguin J.C."/>
            <person name="Wawra S."/>
            <person name="Young S.K."/>
            <person name="Zeng Q."/>
            <person name="Dieguez-Uribeondo J."/>
            <person name="Russ C."/>
            <person name="Tyler B.M."/>
            <person name="van West P."/>
        </authorList>
    </citation>
    <scope>NUCLEOTIDE SEQUENCE [LARGE SCALE GENOMIC DNA]</scope>
    <source>
        <strain evidence="4 5">CBS 223.65</strain>
    </source>
</reference>
<dbReference type="GeneID" id="24123965"/>
<accession>A0A067CXW4</accession>
<dbReference type="RefSeq" id="XP_012194979.1">
    <property type="nucleotide sequence ID" value="XM_012339589.1"/>
</dbReference>
<dbReference type="AlphaFoldDB" id="A0A067CXW4"/>
<feature type="transmembrane region" description="Helical" evidence="2">
    <location>
        <begin position="67"/>
        <end position="88"/>
    </location>
</feature>
<feature type="region of interest" description="Disordered" evidence="1">
    <location>
        <begin position="28"/>
        <end position="52"/>
    </location>
</feature>
<gene>
    <name evidence="4" type="ORF">SPRG_01369</name>
</gene>
<evidence type="ECO:0000256" key="2">
    <source>
        <dbReference type="SAM" id="Phobius"/>
    </source>
</evidence>
<name>A0A067CXW4_SAPPC</name>
<dbReference type="VEuPathDB" id="FungiDB:SPRG_01369"/>
<evidence type="ECO:0000313" key="4">
    <source>
        <dbReference type="EMBL" id="KDO34095.1"/>
    </source>
</evidence>
<feature type="chain" id="PRO_5001638219" evidence="3">
    <location>
        <begin position="21"/>
        <end position="102"/>
    </location>
</feature>
<keyword evidence="3" id="KW-0732">Signal</keyword>
<organism evidence="4 5">
    <name type="scientific">Saprolegnia parasitica (strain CBS 223.65)</name>
    <dbReference type="NCBI Taxonomy" id="695850"/>
    <lineage>
        <taxon>Eukaryota</taxon>
        <taxon>Sar</taxon>
        <taxon>Stramenopiles</taxon>
        <taxon>Oomycota</taxon>
        <taxon>Saprolegniomycetes</taxon>
        <taxon>Saprolegniales</taxon>
        <taxon>Saprolegniaceae</taxon>
        <taxon>Saprolegnia</taxon>
    </lineage>
</organism>
<evidence type="ECO:0000256" key="3">
    <source>
        <dbReference type="SAM" id="SignalP"/>
    </source>
</evidence>
<evidence type="ECO:0000313" key="5">
    <source>
        <dbReference type="Proteomes" id="UP000030745"/>
    </source>
</evidence>
<keyword evidence="2" id="KW-0472">Membrane</keyword>
<feature type="signal peptide" evidence="3">
    <location>
        <begin position="1"/>
        <end position="20"/>
    </location>
</feature>
<keyword evidence="2" id="KW-1133">Transmembrane helix</keyword>
<dbReference type="KEGG" id="spar:SPRG_01369"/>
<sequence>MQLFQVTALCALLFASVATAANVTTTAPTETEAPAPVAWITPSPKERGRTADEQAAIDATKMSTGTTVAICGSITGVVALGGVALCLAEKRRRNTLDAPLVA</sequence>